<evidence type="ECO:0000313" key="2">
    <source>
        <dbReference type="EMBL" id="MBB6340750.1"/>
    </source>
</evidence>
<gene>
    <name evidence="2" type="ORF">HNP49_000900</name>
</gene>
<proteinExistence type="predicted"/>
<evidence type="ECO:0008006" key="4">
    <source>
        <dbReference type="Google" id="ProtNLM"/>
    </source>
</evidence>
<organism evidence="2 3">
    <name type="scientific">Pseudomonas fluvialis</name>
    <dbReference type="NCBI Taxonomy" id="1793966"/>
    <lineage>
        <taxon>Bacteria</taxon>
        <taxon>Pseudomonadati</taxon>
        <taxon>Pseudomonadota</taxon>
        <taxon>Gammaproteobacteria</taxon>
        <taxon>Pseudomonadales</taxon>
        <taxon>Pseudomonadaceae</taxon>
        <taxon>Pseudomonas</taxon>
    </lineage>
</organism>
<keyword evidence="3" id="KW-1185">Reference proteome</keyword>
<dbReference type="Proteomes" id="UP000557193">
    <property type="component" value="Unassembled WGS sequence"/>
</dbReference>
<evidence type="ECO:0000313" key="3">
    <source>
        <dbReference type="Proteomes" id="UP000557193"/>
    </source>
</evidence>
<accession>A0A7X0BQ73</accession>
<name>A0A7X0BQ73_9PSED</name>
<feature type="signal peptide" evidence="1">
    <location>
        <begin position="1"/>
        <end position="20"/>
    </location>
</feature>
<dbReference type="RefSeq" id="WP_184680963.1">
    <property type="nucleotide sequence ID" value="NZ_JACHLL010000001.1"/>
</dbReference>
<feature type="chain" id="PRO_5030509143" description="Lipoprotein" evidence="1">
    <location>
        <begin position="21"/>
        <end position="139"/>
    </location>
</feature>
<sequence>MRAVIVSLLLLTGCATPLPAVDPQQVWIDLRPEPGQVLMADELDRRDLRDGRYFQMAPGAHELLLRYQFERPGGGGLSDPGGGPEWITCQLRVTYEHFAAGQRYRIDARPIAGYRAQAWLRDAQGQVLGRAQVLRCGSY</sequence>
<evidence type="ECO:0000256" key="1">
    <source>
        <dbReference type="SAM" id="SignalP"/>
    </source>
</evidence>
<protein>
    <recommendedName>
        <fullName evidence="4">Lipoprotein</fullName>
    </recommendedName>
</protein>
<dbReference type="AlphaFoldDB" id="A0A7X0BQ73"/>
<comment type="caution">
    <text evidence="2">The sequence shown here is derived from an EMBL/GenBank/DDBJ whole genome shotgun (WGS) entry which is preliminary data.</text>
</comment>
<keyword evidence="1" id="KW-0732">Signal</keyword>
<reference evidence="2 3" key="1">
    <citation type="submission" date="2020-08" db="EMBL/GenBank/DDBJ databases">
        <title>Functional genomics of gut bacteria from endangered species of beetles.</title>
        <authorList>
            <person name="Carlos-Shanley C."/>
        </authorList>
    </citation>
    <scope>NUCLEOTIDE SEQUENCE [LARGE SCALE GENOMIC DNA]</scope>
    <source>
        <strain evidence="2 3">S00202</strain>
    </source>
</reference>
<dbReference type="EMBL" id="JACHLL010000001">
    <property type="protein sequence ID" value="MBB6340750.1"/>
    <property type="molecule type" value="Genomic_DNA"/>
</dbReference>